<proteinExistence type="predicted"/>
<dbReference type="EMBL" id="LZZM01000027">
    <property type="protein sequence ID" value="OOM82149.1"/>
    <property type="molecule type" value="Genomic_DNA"/>
</dbReference>
<dbReference type="PROSITE" id="PS51831">
    <property type="entry name" value="HD"/>
    <property type="match status" value="1"/>
</dbReference>
<keyword evidence="3" id="KW-1185">Reference proteome</keyword>
<dbReference type="RefSeq" id="WP_077845787.1">
    <property type="nucleotide sequence ID" value="NZ_LZZM01000027.1"/>
</dbReference>
<dbReference type="STRING" id="29367.CLPUN_04880"/>
<dbReference type="SUPFAM" id="SSF109604">
    <property type="entry name" value="HD-domain/PDEase-like"/>
    <property type="match status" value="1"/>
</dbReference>
<dbReference type="Pfam" id="PF01966">
    <property type="entry name" value="HD"/>
    <property type="match status" value="1"/>
</dbReference>
<reference evidence="2 3" key="1">
    <citation type="submission" date="2016-05" db="EMBL/GenBank/DDBJ databases">
        <title>Microbial solvent formation.</title>
        <authorList>
            <person name="Poehlein A."/>
            <person name="Montoya Solano J.D."/>
            <person name="Flitsch S."/>
            <person name="Krabben P."/>
            <person name="Duerre P."/>
            <person name="Daniel R."/>
        </authorList>
    </citation>
    <scope>NUCLEOTIDE SEQUENCE [LARGE SCALE GENOMIC DNA]</scope>
    <source>
        <strain evidence="2 3">DSM 2619</strain>
    </source>
</reference>
<dbReference type="Proteomes" id="UP000190890">
    <property type="component" value="Unassembled WGS sequence"/>
</dbReference>
<evidence type="ECO:0000259" key="1">
    <source>
        <dbReference type="PROSITE" id="PS51831"/>
    </source>
</evidence>
<accession>A0A1S8TX24</accession>
<dbReference type="OrthoDB" id="1767989at2"/>
<evidence type="ECO:0000313" key="3">
    <source>
        <dbReference type="Proteomes" id="UP000190890"/>
    </source>
</evidence>
<organism evidence="2 3">
    <name type="scientific">Clostridium puniceum</name>
    <dbReference type="NCBI Taxonomy" id="29367"/>
    <lineage>
        <taxon>Bacteria</taxon>
        <taxon>Bacillati</taxon>
        <taxon>Bacillota</taxon>
        <taxon>Clostridia</taxon>
        <taxon>Eubacteriales</taxon>
        <taxon>Clostridiaceae</taxon>
        <taxon>Clostridium</taxon>
    </lineage>
</organism>
<feature type="domain" description="HD" evidence="1">
    <location>
        <begin position="27"/>
        <end position="128"/>
    </location>
</feature>
<gene>
    <name evidence="2" type="primary">rny_2</name>
    <name evidence="2" type="ORF">CLPUN_04880</name>
</gene>
<dbReference type="SMART" id="SM00471">
    <property type="entry name" value="HDc"/>
    <property type="match status" value="1"/>
</dbReference>
<dbReference type="InterPro" id="IPR003607">
    <property type="entry name" value="HD/PDEase_dom"/>
</dbReference>
<dbReference type="Gene3D" id="1.10.3210.10">
    <property type="entry name" value="Hypothetical protein af1432"/>
    <property type="match status" value="1"/>
</dbReference>
<sequence>MSRLEKIRKIVNDVLINNSDLEERHCGFVHLYGVSSICRLLAIKRGLDVELCEIAGMLHDISSYKLGYNSDHSKLGAIEARKILNEIKCFEEEEINIICKSIYNHSDKYEIHGVYDEILKDADVLQHYLNSPNFKVEEKEKSRLNDLFIDLGIAFIE</sequence>
<comment type="caution">
    <text evidence="2">The sequence shown here is derived from an EMBL/GenBank/DDBJ whole genome shotgun (WGS) entry which is preliminary data.</text>
</comment>
<dbReference type="AlphaFoldDB" id="A0A1S8TX24"/>
<dbReference type="CDD" id="cd00077">
    <property type="entry name" value="HDc"/>
    <property type="match status" value="1"/>
</dbReference>
<dbReference type="InterPro" id="IPR006674">
    <property type="entry name" value="HD_domain"/>
</dbReference>
<protein>
    <submittedName>
        <fullName evidence="2">Ribonuclease Y</fullName>
    </submittedName>
</protein>
<evidence type="ECO:0000313" key="2">
    <source>
        <dbReference type="EMBL" id="OOM82149.1"/>
    </source>
</evidence>
<name>A0A1S8TX24_9CLOT</name>